<sequence length="61" mass="6869">MRRQFLLCALVLEAIPSSIAATKSRHASDPLDAENWRKIQNLNASLAFPVLHHFSRVLVSK</sequence>
<protein>
    <recommendedName>
        <fullName evidence="4">RxLR effector protein</fullName>
    </recommendedName>
</protein>
<dbReference type="AlphaFoldDB" id="A0A024GGT9"/>
<evidence type="ECO:0000313" key="3">
    <source>
        <dbReference type="Proteomes" id="UP000053237"/>
    </source>
</evidence>
<dbReference type="Proteomes" id="UP000053237">
    <property type="component" value="Unassembled WGS sequence"/>
</dbReference>
<dbReference type="EMBL" id="CAIX01000113">
    <property type="protein sequence ID" value="CCI45964.1"/>
    <property type="molecule type" value="Genomic_DNA"/>
</dbReference>
<reference evidence="2 3" key="1">
    <citation type="submission" date="2012-05" db="EMBL/GenBank/DDBJ databases">
        <title>Recombination and specialization in a pathogen metapopulation.</title>
        <authorList>
            <person name="Gardiner A."/>
            <person name="Kemen E."/>
            <person name="Schultz-Larsen T."/>
            <person name="MacLean D."/>
            <person name="Van Oosterhout C."/>
            <person name="Jones J.D.G."/>
        </authorList>
    </citation>
    <scope>NUCLEOTIDE SEQUENCE [LARGE SCALE GENOMIC DNA]</scope>
    <source>
        <strain evidence="2 3">Ac Nc2</strain>
    </source>
</reference>
<feature type="signal peptide" evidence="1">
    <location>
        <begin position="1"/>
        <end position="20"/>
    </location>
</feature>
<keyword evidence="1" id="KW-0732">Signal</keyword>
<accession>A0A024GGT9</accession>
<organism evidence="2 3">
    <name type="scientific">Albugo candida</name>
    <dbReference type="NCBI Taxonomy" id="65357"/>
    <lineage>
        <taxon>Eukaryota</taxon>
        <taxon>Sar</taxon>
        <taxon>Stramenopiles</taxon>
        <taxon>Oomycota</taxon>
        <taxon>Peronosporomycetes</taxon>
        <taxon>Albuginales</taxon>
        <taxon>Albuginaceae</taxon>
        <taxon>Albugo</taxon>
    </lineage>
</organism>
<evidence type="ECO:0000313" key="2">
    <source>
        <dbReference type="EMBL" id="CCI45964.1"/>
    </source>
</evidence>
<gene>
    <name evidence="2" type="ORF">BN9_068740</name>
</gene>
<evidence type="ECO:0000256" key="1">
    <source>
        <dbReference type="SAM" id="SignalP"/>
    </source>
</evidence>
<evidence type="ECO:0008006" key="4">
    <source>
        <dbReference type="Google" id="ProtNLM"/>
    </source>
</evidence>
<keyword evidence="3" id="KW-1185">Reference proteome</keyword>
<feature type="chain" id="PRO_5001532409" description="RxLR effector protein" evidence="1">
    <location>
        <begin position="21"/>
        <end position="61"/>
    </location>
</feature>
<name>A0A024GGT9_9STRA</name>
<proteinExistence type="predicted"/>
<dbReference type="InParanoid" id="A0A024GGT9"/>
<comment type="caution">
    <text evidence="2">The sequence shown here is derived from an EMBL/GenBank/DDBJ whole genome shotgun (WGS) entry which is preliminary data.</text>
</comment>